<reference evidence="4" key="1">
    <citation type="submission" date="2016-06" db="UniProtKB">
        <authorList>
            <consortium name="WormBaseParasite"/>
        </authorList>
    </citation>
    <scope>IDENTIFICATION</scope>
</reference>
<proteinExistence type="predicted"/>
<protein>
    <submittedName>
        <fullName evidence="2 4">Uncharacterized protein</fullName>
    </submittedName>
</protein>
<reference evidence="2 3" key="2">
    <citation type="submission" date="2018-11" db="EMBL/GenBank/DDBJ databases">
        <authorList>
            <consortium name="Pathogen Informatics"/>
        </authorList>
    </citation>
    <scope>NUCLEOTIDE SEQUENCE [LARGE SCALE GENOMIC DNA]</scope>
    <source>
        <strain evidence="2">Dakar</strain>
        <strain evidence="3">Dakar, Senegal</strain>
    </source>
</reference>
<dbReference type="STRING" id="6186.A0A183KZ99"/>
<dbReference type="EMBL" id="UZAK01044197">
    <property type="protein sequence ID" value="VDP72077.1"/>
    <property type="molecule type" value="Genomic_DNA"/>
</dbReference>
<evidence type="ECO:0000313" key="2">
    <source>
        <dbReference type="EMBL" id="VDP72077.1"/>
    </source>
</evidence>
<gene>
    <name evidence="2" type="ORF">SCUD_LOCUS20397</name>
</gene>
<feature type="region of interest" description="Disordered" evidence="1">
    <location>
        <begin position="70"/>
        <end position="89"/>
    </location>
</feature>
<evidence type="ECO:0000313" key="3">
    <source>
        <dbReference type="Proteomes" id="UP000279833"/>
    </source>
</evidence>
<organism evidence="4">
    <name type="scientific">Schistosoma curassoni</name>
    <dbReference type="NCBI Taxonomy" id="6186"/>
    <lineage>
        <taxon>Eukaryota</taxon>
        <taxon>Metazoa</taxon>
        <taxon>Spiralia</taxon>
        <taxon>Lophotrochozoa</taxon>
        <taxon>Platyhelminthes</taxon>
        <taxon>Trematoda</taxon>
        <taxon>Digenea</taxon>
        <taxon>Strigeidida</taxon>
        <taxon>Schistosomatoidea</taxon>
        <taxon>Schistosomatidae</taxon>
        <taxon>Schistosoma</taxon>
    </lineage>
</organism>
<sequence length="89" mass="9887">MSTIIQENDDHFTDEPSTKRAKYLFETSSSNNEEGFNQNASFNSLIEENFIKLRSTNILSSVSPYLGTDNASINNMSSSSDLNIPQCGK</sequence>
<feature type="compositionally biased region" description="Polar residues" evidence="1">
    <location>
        <begin position="70"/>
        <end position="83"/>
    </location>
</feature>
<keyword evidence="3" id="KW-1185">Reference proteome</keyword>
<evidence type="ECO:0000256" key="1">
    <source>
        <dbReference type="SAM" id="MobiDB-lite"/>
    </source>
</evidence>
<name>A0A183KZ99_9TREM</name>
<dbReference type="WBParaSite" id="SCUD_0002039901-mRNA-1">
    <property type="protein sequence ID" value="SCUD_0002039901-mRNA-1"/>
    <property type="gene ID" value="SCUD_0002039901"/>
</dbReference>
<accession>A0A183KZ99</accession>
<evidence type="ECO:0000313" key="4">
    <source>
        <dbReference type="WBParaSite" id="SCUD_0002039901-mRNA-1"/>
    </source>
</evidence>
<dbReference type="AlphaFoldDB" id="A0A183KZ99"/>
<dbReference type="Proteomes" id="UP000279833">
    <property type="component" value="Unassembled WGS sequence"/>
</dbReference>